<dbReference type="KEGG" id="dsc:ABOD76_20690"/>
<sequence>MPTSDEEYGVLRLHCEYFALPDQVLTDYERLIARDLLAQNELTITHTLIGPCYTLHPCAVSGTWSVHGPGTVTDAASSATLRLWLEAQGGAIGRYQVKGQSELASPGERWGVPTAMTMQVPGTLLGLTQARVPALVVSTISGGGISRGRARDLLQTHRLLKDGAYHLIVGTLDPRCLKRLEKHQGPKGQRALVLRLPFQDDHAR</sequence>
<protein>
    <submittedName>
        <fullName evidence="1">Uncharacterized protein</fullName>
    </submittedName>
</protein>
<dbReference type="RefSeq" id="WP_350245618.1">
    <property type="nucleotide sequence ID" value="NZ_CP158300.1"/>
</dbReference>
<organism evidence="1">
    <name type="scientific">Deinococcus sonorensis KR-87</name>
    <dbReference type="NCBI Taxonomy" id="694439"/>
    <lineage>
        <taxon>Bacteria</taxon>
        <taxon>Thermotogati</taxon>
        <taxon>Deinococcota</taxon>
        <taxon>Deinococci</taxon>
        <taxon>Deinococcales</taxon>
        <taxon>Deinococcaceae</taxon>
        <taxon>Deinococcus</taxon>
    </lineage>
</organism>
<accession>A0AAU7UGP9</accession>
<dbReference type="AlphaFoldDB" id="A0AAU7UGP9"/>
<geneLocation type="plasmid" evidence="1">
    <name>pDson02</name>
</geneLocation>
<evidence type="ECO:0000313" key="1">
    <source>
        <dbReference type="EMBL" id="XBV87469.1"/>
    </source>
</evidence>
<name>A0AAU7UGP9_9DEIO</name>
<dbReference type="EMBL" id="CP158300">
    <property type="protein sequence ID" value="XBV87469.1"/>
    <property type="molecule type" value="Genomic_DNA"/>
</dbReference>
<proteinExistence type="predicted"/>
<reference evidence="1" key="1">
    <citation type="submission" date="2024-06" db="EMBL/GenBank/DDBJ databases">
        <title>Draft Genome Sequence of Deinococcus sonorensis Type Strain KR-87, a Biofilm Producing Representative of the Genus Deinococcus.</title>
        <authorList>
            <person name="Boren L.S."/>
            <person name="Grosso R.A."/>
            <person name="Hugenberg-Cox A.N."/>
            <person name="Hill J.T.E."/>
            <person name="Albert C.M."/>
            <person name="Tuohy J.M."/>
        </authorList>
    </citation>
    <scope>NUCLEOTIDE SEQUENCE</scope>
    <source>
        <strain evidence="1">KR-87</strain>
        <plasmid evidence="1">pDson02</plasmid>
    </source>
</reference>
<keyword evidence="1" id="KW-0614">Plasmid</keyword>
<gene>
    <name evidence="1" type="ORF">ABOD76_20690</name>
</gene>